<evidence type="ECO:0000259" key="5">
    <source>
        <dbReference type="PROSITE" id="PS50943"/>
    </source>
</evidence>
<dbReference type="GO" id="GO:0003700">
    <property type="term" value="F:DNA-binding transcription factor activity"/>
    <property type="evidence" value="ECO:0007669"/>
    <property type="project" value="TreeGrafter"/>
</dbReference>
<evidence type="ECO:0000256" key="3">
    <source>
        <dbReference type="ARBA" id="ARBA00023163"/>
    </source>
</evidence>
<sequence>MARPTLKNVAERAGVSVATVSYVLNGKKKYISEETKERIYKAVEELDYIPDMNARGLAARDTKLIGVVIPQTEPGSELMFHNPFYGEILSSIEYQARLNGYQLIISGMDVDANYMRLAKERNLDGIIAIGMYPDELYEQFKKIDIPVVLVDSYCKDKFFHNIRIDDTMGSYEATKHVIGCGHRKIAFLSGMLKENGVMKKRFLGYKKALEEAGIAFCEEYIYEGEVDYKSGEELARLIAEKHQGITAVIAAADIQAIGAIKGFYEAGINVPEDMSVMGFDNLEMSQFIIPGLTTVGQNIALKGERAVELLVENMDNPDMEKQEEILPVMVVERGSIKQI</sequence>
<keyword evidence="2" id="KW-0238">DNA-binding</keyword>
<dbReference type="SUPFAM" id="SSF47413">
    <property type="entry name" value="lambda repressor-like DNA-binding domains"/>
    <property type="match status" value="1"/>
</dbReference>
<reference evidence="6 7" key="1">
    <citation type="submission" date="2018-05" db="EMBL/GenBank/DDBJ databases">
        <authorList>
            <person name="Goeker M."/>
            <person name="Huntemann M."/>
            <person name="Clum A."/>
            <person name="Pillay M."/>
            <person name="Palaniappan K."/>
            <person name="Varghese N."/>
            <person name="Mikhailova N."/>
            <person name="Stamatis D."/>
            <person name="Reddy T."/>
            <person name="Daum C."/>
            <person name="Shapiro N."/>
            <person name="Ivanova N."/>
            <person name="Kyrpides N."/>
            <person name="Woyke T."/>
        </authorList>
    </citation>
    <scope>NUCLEOTIDE SEQUENCE [LARGE SCALE GENOMIC DNA]</scope>
    <source>
        <strain evidence="6 7">DSM 26524</strain>
    </source>
</reference>
<dbReference type="PROSITE" id="PS50932">
    <property type="entry name" value="HTH_LACI_2"/>
    <property type="match status" value="1"/>
</dbReference>
<dbReference type="Gene3D" id="1.10.260.40">
    <property type="entry name" value="lambda repressor-like DNA-binding domains"/>
    <property type="match status" value="1"/>
</dbReference>
<dbReference type="InterPro" id="IPR001387">
    <property type="entry name" value="Cro/C1-type_HTH"/>
</dbReference>
<dbReference type="PROSITE" id="PS50943">
    <property type="entry name" value="HTH_CROC1"/>
    <property type="match status" value="1"/>
</dbReference>
<evidence type="ECO:0000313" key="7">
    <source>
        <dbReference type="Proteomes" id="UP000245412"/>
    </source>
</evidence>
<dbReference type="CDD" id="cd01392">
    <property type="entry name" value="HTH_LacI"/>
    <property type="match status" value="1"/>
</dbReference>
<organism evidence="6 7">
    <name type="scientific">Murimonas intestini</name>
    <dbReference type="NCBI Taxonomy" id="1337051"/>
    <lineage>
        <taxon>Bacteria</taxon>
        <taxon>Bacillati</taxon>
        <taxon>Bacillota</taxon>
        <taxon>Clostridia</taxon>
        <taxon>Lachnospirales</taxon>
        <taxon>Lachnospiraceae</taxon>
        <taxon>Murimonas</taxon>
    </lineage>
</organism>
<dbReference type="Pfam" id="PF13377">
    <property type="entry name" value="Peripla_BP_3"/>
    <property type="match status" value="1"/>
</dbReference>
<dbReference type="CDD" id="cd06267">
    <property type="entry name" value="PBP1_LacI_sugar_binding-like"/>
    <property type="match status" value="1"/>
</dbReference>
<dbReference type="RefSeq" id="WP_109627075.1">
    <property type="nucleotide sequence ID" value="NZ_JANKBI010000024.1"/>
</dbReference>
<dbReference type="InterPro" id="IPR028082">
    <property type="entry name" value="Peripla_BP_I"/>
</dbReference>
<keyword evidence="1" id="KW-0805">Transcription regulation</keyword>
<proteinExistence type="predicted"/>
<dbReference type="PANTHER" id="PTHR30146:SF24">
    <property type="entry name" value="XYLOSE OPERON REGULATORY PROTEIN"/>
    <property type="match status" value="1"/>
</dbReference>
<dbReference type="InterPro" id="IPR046335">
    <property type="entry name" value="LacI/GalR-like_sensor"/>
</dbReference>
<evidence type="ECO:0000313" key="6">
    <source>
        <dbReference type="EMBL" id="PWJ75201.1"/>
    </source>
</evidence>
<gene>
    <name evidence="6" type="ORF">C7383_107208</name>
</gene>
<evidence type="ECO:0000256" key="1">
    <source>
        <dbReference type="ARBA" id="ARBA00023015"/>
    </source>
</evidence>
<dbReference type="Pfam" id="PF00356">
    <property type="entry name" value="LacI"/>
    <property type="match status" value="1"/>
</dbReference>
<keyword evidence="7" id="KW-1185">Reference proteome</keyword>
<dbReference type="AlphaFoldDB" id="A0AB73T3M1"/>
<protein>
    <submittedName>
        <fullName evidence="6">LacI family transcriptional regulator</fullName>
    </submittedName>
</protein>
<accession>A0AB73T3M1</accession>
<dbReference type="InterPro" id="IPR000843">
    <property type="entry name" value="HTH_LacI"/>
</dbReference>
<dbReference type="Proteomes" id="UP000245412">
    <property type="component" value="Unassembled WGS sequence"/>
</dbReference>
<feature type="domain" description="HTH cro/C1-type" evidence="5">
    <location>
        <begin position="5"/>
        <end position="49"/>
    </location>
</feature>
<name>A0AB73T3M1_9FIRM</name>
<dbReference type="SUPFAM" id="SSF53822">
    <property type="entry name" value="Periplasmic binding protein-like I"/>
    <property type="match status" value="1"/>
</dbReference>
<evidence type="ECO:0000256" key="2">
    <source>
        <dbReference type="ARBA" id="ARBA00023125"/>
    </source>
</evidence>
<feature type="domain" description="HTH lacI-type" evidence="4">
    <location>
        <begin position="4"/>
        <end position="59"/>
    </location>
</feature>
<dbReference type="SMART" id="SM00354">
    <property type="entry name" value="HTH_LACI"/>
    <property type="match status" value="1"/>
</dbReference>
<keyword evidence="3" id="KW-0804">Transcription</keyword>
<evidence type="ECO:0000259" key="4">
    <source>
        <dbReference type="PROSITE" id="PS50932"/>
    </source>
</evidence>
<dbReference type="InterPro" id="IPR010982">
    <property type="entry name" value="Lambda_DNA-bd_dom_sf"/>
</dbReference>
<dbReference type="GO" id="GO:0000976">
    <property type="term" value="F:transcription cis-regulatory region binding"/>
    <property type="evidence" value="ECO:0007669"/>
    <property type="project" value="TreeGrafter"/>
</dbReference>
<dbReference type="Gene3D" id="3.40.50.2300">
    <property type="match status" value="2"/>
</dbReference>
<dbReference type="PANTHER" id="PTHR30146">
    <property type="entry name" value="LACI-RELATED TRANSCRIPTIONAL REPRESSOR"/>
    <property type="match status" value="1"/>
</dbReference>
<dbReference type="EMBL" id="QGGY01000007">
    <property type="protein sequence ID" value="PWJ75201.1"/>
    <property type="molecule type" value="Genomic_DNA"/>
</dbReference>
<comment type="caution">
    <text evidence="6">The sequence shown here is derived from an EMBL/GenBank/DDBJ whole genome shotgun (WGS) entry which is preliminary data.</text>
</comment>